<feature type="chain" id="PRO_5012337121" description="Glycoside hydrolase family 5 domain-containing protein" evidence="1">
    <location>
        <begin position="31"/>
        <end position="639"/>
    </location>
</feature>
<sequence>MSHLPPPKPCYLIATIFLLLVLLLPQPAAAANLQPSGRPGLFGLNMYITGRERSDEEATQLVEQAQAIGARWSREEICWACWGRDEANQFYDERISMLADAGIGIIGMLLTTPEQFRDPSCVAYARATNQPEYWCEPTDMDAFAAWAGQVVQRYNGNGYRDAPGSPRIAVWEIWNEPDIEDTWLPRPNPEAYAEMLQKTYAAIKAADPTAIVLSGGVYVFDAVGEAGFMDRVVDLAGWDSFDALSIHPWLIDHAPDEPSLINPRERYDVTIPGRLALVQRWIDARGGGKPIWITEVGWSTCGAACAPQFAKSEAQQANYMVRTFVLAAAAGVEHVSYFQLSDKFKGGQQPWGPAAILNDDFTPKQAYQAYGTLVSLLQHAHYQGLGAAHRAGSVAHYRFGLPDGSSVDVLWALRGTPTVELPLRPGFAPALIQRDGNEQALGGQQARLTLSEQPVYLRQLAGGARSFVETGHVVRGSFLRAWEQGGGLAIFGLPLTPEQVEYGTDGQARTVQWFERARFEAHPQFVPPNDVLAGRLGVEYLERRGFSWHAFPKVSGPGPGCRFFPETGQSLCAPFRAYWERNGGLASFGYPISQPLHEQVEDGRTLLVQYFERARFEEHPDLPATQRVQLSRLGAELLP</sequence>
<dbReference type="GO" id="GO:0004553">
    <property type="term" value="F:hydrolase activity, hydrolyzing O-glycosyl compounds"/>
    <property type="evidence" value="ECO:0007669"/>
    <property type="project" value="TreeGrafter"/>
</dbReference>
<dbReference type="EMBL" id="NQWI01000043">
    <property type="protein sequence ID" value="PDW03027.1"/>
    <property type="molecule type" value="Genomic_DNA"/>
</dbReference>
<evidence type="ECO:0000256" key="1">
    <source>
        <dbReference type="SAM" id="SignalP"/>
    </source>
</evidence>
<accession>A0A2A6RIX7</accession>
<protein>
    <recommendedName>
        <fullName evidence="4">Glycoside hydrolase family 5 domain-containing protein</fullName>
    </recommendedName>
</protein>
<keyword evidence="1" id="KW-0732">Signal</keyword>
<proteinExistence type="predicted"/>
<dbReference type="SUPFAM" id="SSF51445">
    <property type="entry name" value="(Trans)glycosidases"/>
    <property type="match status" value="1"/>
</dbReference>
<organism evidence="2 3">
    <name type="scientific">Candidatus Viridilinea mediisalina</name>
    <dbReference type="NCBI Taxonomy" id="2024553"/>
    <lineage>
        <taxon>Bacteria</taxon>
        <taxon>Bacillati</taxon>
        <taxon>Chloroflexota</taxon>
        <taxon>Chloroflexia</taxon>
        <taxon>Chloroflexales</taxon>
        <taxon>Chloroflexineae</taxon>
        <taxon>Oscillochloridaceae</taxon>
        <taxon>Candidatus Viridilinea</taxon>
    </lineage>
</organism>
<dbReference type="RefSeq" id="WP_097644136.1">
    <property type="nucleotide sequence ID" value="NZ_NQWI01000043.1"/>
</dbReference>
<name>A0A2A6RIX7_9CHLR</name>
<keyword evidence="3" id="KW-1185">Reference proteome</keyword>
<comment type="caution">
    <text evidence="2">The sequence shown here is derived from an EMBL/GenBank/DDBJ whole genome shotgun (WGS) entry which is preliminary data.</text>
</comment>
<dbReference type="InterPro" id="IPR017853">
    <property type="entry name" value="GH"/>
</dbReference>
<gene>
    <name evidence="2" type="ORF">CJ255_10920</name>
</gene>
<dbReference type="Gene3D" id="3.20.20.80">
    <property type="entry name" value="Glycosidases"/>
    <property type="match status" value="1"/>
</dbReference>
<dbReference type="InterPro" id="IPR051923">
    <property type="entry name" value="Glycosyl_Hydrolase_39"/>
</dbReference>
<dbReference type="Proteomes" id="UP000220527">
    <property type="component" value="Unassembled WGS sequence"/>
</dbReference>
<dbReference type="PANTHER" id="PTHR12631">
    <property type="entry name" value="ALPHA-L-IDURONIDASE"/>
    <property type="match status" value="1"/>
</dbReference>
<dbReference type="OrthoDB" id="9776971at2"/>
<evidence type="ECO:0008006" key="4">
    <source>
        <dbReference type="Google" id="ProtNLM"/>
    </source>
</evidence>
<feature type="signal peptide" evidence="1">
    <location>
        <begin position="1"/>
        <end position="30"/>
    </location>
</feature>
<evidence type="ECO:0000313" key="3">
    <source>
        <dbReference type="Proteomes" id="UP000220527"/>
    </source>
</evidence>
<evidence type="ECO:0000313" key="2">
    <source>
        <dbReference type="EMBL" id="PDW03027.1"/>
    </source>
</evidence>
<dbReference type="PANTHER" id="PTHR12631:SF10">
    <property type="entry name" value="BETA-XYLOSIDASE-LIKE PROTEIN-RELATED"/>
    <property type="match status" value="1"/>
</dbReference>
<dbReference type="AlphaFoldDB" id="A0A2A6RIX7"/>
<reference evidence="3" key="1">
    <citation type="submission" date="2017-08" db="EMBL/GenBank/DDBJ databases">
        <authorList>
            <person name="Grouzdev D.S."/>
            <person name="Gaisin V.A."/>
            <person name="Rysina M.S."/>
            <person name="Gorlenko V.M."/>
        </authorList>
    </citation>
    <scope>NUCLEOTIDE SEQUENCE [LARGE SCALE GENOMIC DNA]</scope>
    <source>
        <strain evidence="3">Kir15-3F</strain>
    </source>
</reference>